<dbReference type="NCBIfam" id="TIGR03352">
    <property type="entry name" value="VI_chp_3"/>
    <property type="match status" value="1"/>
</dbReference>
<sequence>MWIRLNVFLIRLSMILIRLSMNKSIRGVYRATQYLFLVLVTLLTIACSSKVQPEKAEKLTVEIATAADINPNDKGVANPLRIALYTLKSTDEFQSSDFFTITEENTPSLKEQMDNVFDRIMLPSETKKIELTLDAGVTAIGIVAAYREIEQAEWKAVIYPLPKKRVDPWYKKMWPGQDQQDPIMKVRVERLSISIKEMD</sequence>
<evidence type="ECO:0000313" key="4">
    <source>
        <dbReference type="Proteomes" id="UP000002490"/>
    </source>
</evidence>
<dbReference type="Proteomes" id="UP000002490">
    <property type="component" value="Chromosome"/>
</dbReference>
<dbReference type="Gene3D" id="2.60.40.4150">
    <property type="entry name" value="Type VI secretion system, lipoprotein SciN"/>
    <property type="match status" value="1"/>
</dbReference>
<organism evidence="1 4">
    <name type="scientific">Yersinia pestis</name>
    <dbReference type="NCBI Taxonomy" id="632"/>
    <lineage>
        <taxon>Bacteria</taxon>
        <taxon>Pseudomonadati</taxon>
        <taxon>Pseudomonadota</taxon>
        <taxon>Gammaproteobacteria</taxon>
        <taxon>Enterobacterales</taxon>
        <taxon>Yersiniaceae</taxon>
        <taxon>Yersinia</taxon>
    </lineage>
</organism>
<evidence type="ECO:0000313" key="1">
    <source>
        <dbReference type="EMBL" id="AAM85118.1"/>
    </source>
</evidence>
<dbReference type="DNASU" id="1146495"/>
<protein>
    <submittedName>
        <fullName evidence="2">Exported protein</fullName>
    </submittedName>
</protein>
<dbReference type="EMBL" id="AE017042">
    <property type="protein sequence ID" value="AAS62946.1"/>
    <property type="molecule type" value="Genomic_DNA"/>
</dbReference>
<evidence type="ECO:0000313" key="2">
    <source>
        <dbReference type="EMBL" id="AAS62946.1"/>
    </source>
</evidence>
<dbReference type="InterPro" id="IPR038706">
    <property type="entry name" value="Type_VI_SciN-like_sf"/>
</dbReference>
<dbReference type="KEGG" id="ypk:y1548"/>
<reference evidence="2" key="4">
    <citation type="submission" date="2016-05" db="EMBL/GenBank/DDBJ databases">
        <title>Reannotation of Yersinia pestis strain 91001 based on omics data.</title>
        <authorList>
            <person name="Yiqing M."/>
        </authorList>
    </citation>
    <scope>NUCLEOTIDE SEQUENCE</scope>
    <source>
        <strain evidence="2">91001</strain>
    </source>
</reference>
<dbReference type="PANTHER" id="PTHR37625">
    <property type="entry name" value="OUTER MEMBRANE LIPOPROTEIN-RELATED"/>
    <property type="match status" value="1"/>
</dbReference>
<reference evidence="1 4" key="1">
    <citation type="journal article" date="2002" name="J. Bacteriol.">
        <title>Genome sequence of Yersinia pestis KIM.</title>
        <authorList>
            <person name="Deng W."/>
            <person name="Burland V."/>
            <person name="Plunkett G.III."/>
            <person name="Boutin A."/>
            <person name="Mayhew G.F."/>
            <person name="Liss P."/>
            <person name="Perna N.T."/>
            <person name="Rose D.J."/>
            <person name="Mau B."/>
            <person name="Zhou S."/>
            <person name="Schwartz D.C."/>
            <person name="Fetherston J.D."/>
            <person name="Lindler L.E."/>
            <person name="Brubaker R.R."/>
            <person name="Plana G.V."/>
            <person name="Straley S.C."/>
            <person name="McDonough K.A."/>
            <person name="Nilles M.L."/>
            <person name="Matson J.S."/>
            <person name="Blattner F.R."/>
            <person name="Perry R.D."/>
        </authorList>
    </citation>
    <scope>NUCLEOTIDE SEQUENCE [LARGE SCALE GENOMIC DNA]</scope>
    <source>
        <strain evidence="1">KIM</strain>
        <strain evidence="4">KIM10+ / Biovar Mediaevalis</strain>
    </source>
</reference>
<dbReference type="EMBL" id="AE009952">
    <property type="protein sequence ID" value="AAM85118.1"/>
    <property type="molecule type" value="Genomic_DNA"/>
</dbReference>
<dbReference type="Proteomes" id="UP000001019">
    <property type="component" value="Chromosome"/>
</dbReference>
<name>Q8CLD9_YERPE</name>
<dbReference type="AlphaFoldDB" id="Q8CLD9"/>
<gene>
    <name evidence="1" type="ordered locus">y1548</name>
    <name evidence="2" type="ordered locus">YP_2760</name>
</gene>
<reference evidence="3" key="3">
    <citation type="journal article" date="2004" name="DNA Res.">
        <title>Complete genome sequence of Yersinia pestis strain 91001, an isolate avirulent to humans.</title>
        <authorList>
            <person name="Song Y."/>
            <person name="Tong Z."/>
            <person name="Wang J."/>
            <person name="Wang L."/>
            <person name="Guo Z."/>
            <person name="Han Y."/>
            <person name="Zhang J."/>
            <person name="Pei D."/>
            <person name="Zhou D."/>
            <person name="Qin H."/>
            <person name="Pang X."/>
            <person name="Han Y."/>
            <person name="Zhai J."/>
            <person name="Li M."/>
            <person name="Cui B."/>
            <person name="Qi Z."/>
            <person name="Jin L."/>
            <person name="Dai R."/>
            <person name="Chen F."/>
            <person name="Li S."/>
            <person name="Ye C."/>
            <person name="Du Z."/>
            <person name="Lin W."/>
            <person name="Wang J."/>
            <person name="Yu J."/>
            <person name="Yang H."/>
            <person name="Wang J."/>
            <person name="Huang P."/>
            <person name="Yang R."/>
        </authorList>
    </citation>
    <scope>NUCLEOTIDE SEQUENCE [LARGE SCALE GENOMIC DNA]</scope>
    <source>
        <strain evidence="3">91001 / Biovar Mediaevalis</strain>
    </source>
</reference>
<evidence type="ECO:0000313" key="3">
    <source>
        <dbReference type="Proteomes" id="UP000001019"/>
    </source>
</evidence>
<accession>Q74S72</accession>
<dbReference type="PANTHER" id="PTHR37625:SF4">
    <property type="entry name" value="OUTER MEMBRANE LIPOPROTEIN"/>
    <property type="match status" value="1"/>
</dbReference>
<accession>Q8CLD9</accession>
<proteinExistence type="predicted"/>
<dbReference type="Pfam" id="PF12790">
    <property type="entry name" value="T6SS-SciN"/>
    <property type="match status" value="1"/>
</dbReference>
<reference evidence="2" key="2">
    <citation type="submission" date="2003-04" db="EMBL/GenBank/DDBJ databases">
        <authorList>
            <person name="Song Y."/>
            <person name="Tong Z."/>
            <person name="Wang L."/>
            <person name="Han Y."/>
            <person name="Zhang J."/>
            <person name="Pei D."/>
            <person name="Wang J."/>
            <person name="Zhou D."/>
            <person name="Han Y."/>
            <person name="Pang X."/>
            <person name="Zhai J."/>
            <person name="Chen F."/>
            <person name="Qin H."/>
            <person name="Wang J."/>
            <person name="Li S."/>
            <person name="Guo Z."/>
            <person name="Ye C."/>
            <person name="Du Z."/>
            <person name="Lin W."/>
            <person name="Wang J."/>
            <person name="Yu J."/>
            <person name="Yang H."/>
            <person name="Wang J."/>
            <person name="Huang P."/>
            <person name="Yang R."/>
        </authorList>
    </citation>
    <scope>NUCLEOTIDE SEQUENCE</scope>
    <source>
        <strain evidence="2">91001</strain>
    </source>
</reference>
<dbReference type="EnsemblBacteria" id="AAS62946">
    <property type="protein sequence ID" value="AAS62946"/>
    <property type="gene ID" value="YP_2760"/>
</dbReference>
<dbReference type="KEGG" id="ypm:YP_2760"/>
<dbReference type="HOGENOM" id="CLU_092347_2_2_6"/>
<dbReference type="InterPro" id="IPR017734">
    <property type="entry name" value="T6SS_SciN"/>
</dbReference>